<feature type="compositionally biased region" description="Basic residues" evidence="1">
    <location>
        <begin position="228"/>
        <end position="238"/>
    </location>
</feature>
<accession>A0A8H3FIJ5</accession>
<feature type="compositionally biased region" description="Low complexity" evidence="1">
    <location>
        <begin position="88"/>
        <end position="101"/>
    </location>
</feature>
<dbReference type="EMBL" id="CAJPDQ010000025">
    <property type="protein sequence ID" value="CAF9926606.1"/>
    <property type="molecule type" value="Genomic_DNA"/>
</dbReference>
<evidence type="ECO:0000256" key="1">
    <source>
        <dbReference type="SAM" id="MobiDB-lite"/>
    </source>
</evidence>
<dbReference type="OrthoDB" id="5397330at2759"/>
<evidence type="ECO:0000313" key="2">
    <source>
        <dbReference type="EMBL" id="CAF9926606.1"/>
    </source>
</evidence>
<dbReference type="AlphaFoldDB" id="A0A8H3FIJ5"/>
<feature type="region of interest" description="Disordered" evidence="1">
    <location>
        <begin position="77"/>
        <end position="101"/>
    </location>
</feature>
<keyword evidence="3" id="KW-1185">Reference proteome</keyword>
<comment type="caution">
    <text evidence="2">The sequence shown here is derived from an EMBL/GenBank/DDBJ whole genome shotgun (WGS) entry which is preliminary data.</text>
</comment>
<reference evidence="2" key="1">
    <citation type="submission" date="2021-03" db="EMBL/GenBank/DDBJ databases">
        <authorList>
            <person name="Tagirdzhanova G."/>
        </authorList>
    </citation>
    <scope>NUCLEOTIDE SEQUENCE</scope>
</reference>
<evidence type="ECO:0000313" key="3">
    <source>
        <dbReference type="Proteomes" id="UP000664169"/>
    </source>
</evidence>
<gene>
    <name evidence="2" type="ORF">GOMPHAMPRED_004186</name>
</gene>
<organism evidence="2 3">
    <name type="scientific">Gomphillus americanus</name>
    <dbReference type="NCBI Taxonomy" id="1940652"/>
    <lineage>
        <taxon>Eukaryota</taxon>
        <taxon>Fungi</taxon>
        <taxon>Dikarya</taxon>
        <taxon>Ascomycota</taxon>
        <taxon>Pezizomycotina</taxon>
        <taxon>Lecanoromycetes</taxon>
        <taxon>OSLEUM clade</taxon>
        <taxon>Ostropomycetidae</taxon>
        <taxon>Ostropales</taxon>
        <taxon>Graphidaceae</taxon>
        <taxon>Gomphilloideae</taxon>
        <taxon>Gomphillus</taxon>
    </lineage>
</organism>
<feature type="compositionally biased region" description="Polar residues" evidence="1">
    <location>
        <begin position="158"/>
        <end position="169"/>
    </location>
</feature>
<feature type="region of interest" description="Disordered" evidence="1">
    <location>
        <begin position="1"/>
        <end position="22"/>
    </location>
</feature>
<proteinExistence type="predicted"/>
<protein>
    <submittedName>
        <fullName evidence="2">Uncharacterized protein</fullName>
    </submittedName>
</protein>
<feature type="region of interest" description="Disordered" evidence="1">
    <location>
        <begin position="155"/>
        <end position="177"/>
    </location>
</feature>
<name>A0A8H3FIJ5_9LECA</name>
<feature type="region of interest" description="Disordered" evidence="1">
    <location>
        <begin position="207"/>
        <end position="256"/>
    </location>
</feature>
<sequence length="256" mass="28458">MPPFRNPFNRRPPTLNGLAVNNENAPLGDISNTHIKSPNSSLLNSRTSSVLSVGSTNKTPDEFKMSVVNDSGVYLPPSPTQEKQSFWSRTPTSTTTSSHRSMISENEPFSISRESFDSYRRSFVGDIESNHLSHAYILQDISARSPVLHQDNVLGRTSLDSRSPRTPRSTLAGKFDKPQADVVDEEIFEDVGLNDEVKPKKRSLFARFAGDNNNDSNTSEERPNSSHGRFHLPGRKRGQSGQGAELGNMPRQFNKE</sequence>
<feature type="compositionally biased region" description="Low complexity" evidence="1">
    <location>
        <begin position="1"/>
        <end position="13"/>
    </location>
</feature>
<dbReference type="Proteomes" id="UP000664169">
    <property type="component" value="Unassembled WGS sequence"/>
</dbReference>